<reference evidence="1 2" key="1">
    <citation type="submission" date="2018-05" db="EMBL/GenBank/DDBJ databases">
        <title>Draft Genome Sequences for a Diverse set of 7 Haemophilus Species.</title>
        <authorList>
            <person name="Nichols M."/>
            <person name="Topaz N."/>
            <person name="Wang X."/>
            <person name="Wang X."/>
            <person name="Boxrud D."/>
        </authorList>
    </citation>
    <scope>NUCLEOTIDE SEQUENCE [LARGE SCALE GENOMIC DNA]</scope>
    <source>
        <strain evidence="1 2">C2010039593</strain>
    </source>
</reference>
<accession>A0A369ZFJ9</accession>
<proteinExistence type="predicted"/>
<dbReference type="EMBL" id="QEQD01000003">
    <property type="protein sequence ID" value="RDF04837.1"/>
    <property type="molecule type" value="Genomic_DNA"/>
</dbReference>
<protein>
    <submittedName>
        <fullName evidence="1">Uncharacterized protein</fullName>
    </submittedName>
</protein>
<dbReference type="Proteomes" id="UP000253999">
    <property type="component" value="Unassembled WGS sequence"/>
</dbReference>
<evidence type="ECO:0000313" key="2">
    <source>
        <dbReference type="Proteomes" id="UP000253999"/>
    </source>
</evidence>
<name>A0A369ZFJ9_HAEPH</name>
<sequence>MLGYKGKHFNTVVQEQKATLFADITFLYFVGNMGLKPSSFFVWVINFLNDGNDMPFPTRFR</sequence>
<dbReference type="AlphaFoldDB" id="A0A369ZFJ9"/>
<comment type="caution">
    <text evidence="1">The sequence shown here is derived from an EMBL/GenBank/DDBJ whole genome shotgun (WGS) entry which is preliminary data.</text>
</comment>
<organism evidence="1 2">
    <name type="scientific">Haemophilus parahaemolyticus</name>
    <dbReference type="NCBI Taxonomy" id="735"/>
    <lineage>
        <taxon>Bacteria</taxon>
        <taxon>Pseudomonadati</taxon>
        <taxon>Pseudomonadota</taxon>
        <taxon>Gammaproteobacteria</taxon>
        <taxon>Pasteurellales</taxon>
        <taxon>Pasteurellaceae</taxon>
        <taxon>Haemophilus</taxon>
    </lineage>
</organism>
<evidence type="ECO:0000313" key="1">
    <source>
        <dbReference type="EMBL" id="RDF04837.1"/>
    </source>
</evidence>
<gene>
    <name evidence="1" type="ORF">DPV98_03255</name>
</gene>